<dbReference type="SUPFAM" id="SSF48371">
    <property type="entry name" value="ARM repeat"/>
    <property type="match status" value="1"/>
</dbReference>
<sequence>MNELLEQIKYINGKFPEEQLRQIINNKEEFIPELLNILKSTKDNYKEILEEPNYFVHIYASYLLSQFKENRGFPLIIDLVSLPDEITYGVFGDVITEDLHRILASVCDGNTEPIKKLLENEDINEYVRIAAIKTFPVLWVEGIIFKDEIVEYYRILFKEKLKRQCSTIWGSLVSNCCKICPDELYEEIKKAYDDELVETFYISLEGVNKELNVDDTEKILNLKNFGYEFIKDTINDLKYWPCFTKEDSELKSQYTKSTEVDKKSLDKKKKKRKQVEASRKKQRKRK</sequence>
<accession>A0ABW8SMI0</accession>
<proteinExistence type="predicted"/>
<keyword evidence="3" id="KW-1185">Reference proteome</keyword>
<dbReference type="Pfam" id="PF06685">
    <property type="entry name" value="DUF1186"/>
    <property type="match status" value="1"/>
</dbReference>
<organism evidence="2 3">
    <name type="scientific">Candidatus Clostridium eludens</name>
    <dbReference type="NCBI Taxonomy" id="3381663"/>
    <lineage>
        <taxon>Bacteria</taxon>
        <taxon>Bacillati</taxon>
        <taxon>Bacillota</taxon>
        <taxon>Clostridia</taxon>
        <taxon>Eubacteriales</taxon>
        <taxon>Clostridiaceae</taxon>
        <taxon>Clostridium</taxon>
    </lineage>
</organism>
<gene>
    <name evidence="2" type="ORF">ACJDU8_16600</name>
</gene>
<evidence type="ECO:0000256" key="1">
    <source>
        <dbReference type="SAM" id="MobiDB-lite"/>
    </source>
</evidence>
<protein>
    <submittedName>
        <fullName evidence="2">DUF1186 domain-containing protein</fullName>
    </submittedName>
</protein>
<dbReference type="Proteomes" id="UP001623660">
    <property type="component" value="Unassembled WGS sequence"/>
</dbReference>
<name>A0ABW8SMI0_9CLOT</name>
<dbReference type="InterPro" id="IPR010602">
    <property type="entry name" value="DUF1186"/>
</dbReference>
<feature type="region of interest" description="Disordered" evidence="1">
    <location>
        <begin position="249"/>
        <end position="286"/>
    </location>
</feature>
<dbReference type="EMBL" id="JBJHZX010000026">
    <property type="protein sequence ID" value="MFL0197165.1"/>
    <property type="molecule type" value="Genomic_DNA"/>
</dbReference>
<comment type="caution">
    <text evidence="2">The sequence shown here is derived from an EMBL/GenBank/DDBJ whole genome shotgun (WGS) entry which is preliminary data.</text>
</comment>
<reference evidence="2 3" key="1">
    <citation type="submission" date="2024-11" db="EMBL/GenBank/DDBJ databases">
        <authorList>
            <person name="Heng Y.C."/>
            <person name="Lim A.C.H."/>
            <person name="Lee J.K.Y."/>
            <person name="Kittelmann S."/>
        </authorList>
    </citation>
    <scope>NUCLEOTIDE SEQUENCE [LARGE SCALE GENOMIC DNA]</scope>
    <source>
        <strain evidence="2 3">WILCCON 0269</strain>
    </source>
</reference>
<dbReference type="RefSeq" id="WP_406793269.1">
    <property type="nucleotide sequence ID" value="NZ_JBJHZX010000026.1"/>
</dbReference>
<evidence type="ECO:0000313" key="2">
    <source>
        <dbReference type="EMBL" id="MFL0197165.1"/>
    </source>
</evidence>
<dbReference type="InterPro" id="IPR016024">
    <property type="entry name" value="ARM-type_fold"/>
</dbReference>
<evidence type="ECO:0000313" key="3">
    <source>
        <dbReference type="Proteomes" id="UP001623660"/>
    </source>
</evidence>